<evidence type="ECO:0000313" key="5">
    <source>
        <dbReference type="Proteomes" id="UP001174691"/>
    </source>
</evidence>
<protein>
    <submittedName>
        <fullName evidence="4">CBP3-like protein</fullName>
    </submittedName>
</protein>
<evidence type="ECO:0000256" key="1">
    <source>
        <dbReference type="ARBA" id="ARBA00006407"/>
    </source>
</evidence>
<dbReference type="PANTHER" id="PTHR12184:SF1">
    <property type="entry name" value="UBIQUINOL-CYTOCHROME-C REDUCTASE COMPLEX ASSEMBLY FACTOR 1"/>
    <property type="match status" value="1"/>
</dbReference>
<dbReference type="InterPro" id="IPR007129">
    <property type="entry name" value="Ubiqinol_cyt_c_chaperone_CPB3"/>
</dbReference>
<accession>A0AA38VKG7</accession>
<dbReference type="EMBL" id="JANBVN010000153">
    <property type="protein sequence ID" value="KAJ9137823.1"/>
    <property type="molecule type" value="Genomic_DNA"/>
</dbReference>
<dbReference type="AlphaFoldDB" id="A0AA38VKG7"/>
<gene>
    <name evidence="4" type="ORF">NKR19_g8038</name>
</gene>
<reference evidence="4" key="1">
    <citation type="submission" date="2022-07" db="EMBL/GenBank/DDBJ databases">
        <title>Fungi with potential for degradation of polypropylene.</title>
        <authorList>
            <person name="Gostincar C."/>
        </authorList>
    </citation>
    <scope>NUCLEOTIDE SEQUENCE</scope>
    <source>
        <strain evidence="4">EXF-13287</strain>
    </source>
</reference>
<evidence type="ECO:0000313" key="4">
    <source>
        <dbReference type="EMBL" id="KAJ9137823.1"/>
    </source>
</evidence>
<evidence type="ECO:0000256" key="2">
    <source>
        <dbReference type="SAM" id="MobiDB-lite"/>
    </source>
</evidence>
<comment type="caution">
    <text evidence="4">The sequence shown here is derived from an EMBL/GenBank/DDBJ whole genome shotgun (WGS) entry which is preliminary data.</text>
</comment>
<dbReference type="GO" id="GO:0005739">
    <property type="term" value="C:mitochondrion"/>
    <property type="evidence" value="ECO:0007669"/>
    <property type="project" value="TreeGrafter"/>
</dbReference>
<keyword evidence="5" id="KW-1185">Reference proteome</keyword>
<dbReference type="InterPro" id="IPR021150">
    <property type="entry name" value="Ubiq_cyt_c_chap"/>
</dbReference>
<comment type="similarity">
    <text evidence="1">Belongs to the CBP3 family.</text>
</comment>
<dbReference type="Proteomes" id="UP001174691">
    <property type="component" value="Unassembled WGS sequence"/>
</dbReference>
<feature type="domain" description="Ubiquinol-cytochrome c chaperone" evidence="3">
    <location>
        <begin position="140"/>
        <end position="275"/>
    </location>
</feature>
<dbReference type="PANTHER" id="PTHR12184">
    <property type="entry name" value="UBIQUINOL-CYTOCHROME C REDUCTASE COMPLEX ASSEMBLY FACTOR 1 FAMILY MEMBER"/>
    <property type="match status" value="1"/>
</dbReference>
<evidence type="ECO:0000259" key="3">
    <source>
        <dbReference type="Pfam" id="PF03981"/>
    </source>
</evidence>
<name>A0AA38VKG7_9PEZI</name>
<organism evidence="4 5">
    <name type="scientific">Coniochaeta hoffmannii</name>
    <dbReference type="NCBI Taxonomy" id="91930"/>
    <lineage>
        <taxon>Eukaryota</taxon>
        <taxon>Fungi</taxon>
        <taxon>Dikarya</taxon>
        <taxon>Ascomycota</taxon>
        <taxon>Pezizomycotina</taxon>
        <taxon>Sordariomycetes</taxon>
        <taxon>Sordariomycetidae</taxon>
        <taxon>Coniochaetales</taxon>
        <taxon>Coniochaetaceae</taxon>
        <taxon>Coniochaeta</taxon>
    </lineage>
</organism>
<dbReference type="GO" id="GO:0034551">
    <property type="term" value="P:mitochondrial respiratory chain complex III assembly"/>
    <property type="evidence" value="ECO:0007669"/>
    <property type="project" value="TreeGrafter"/>
</dbReference>
<dbReference type="Pfam" id="PF03981">
    <property type="entry name" value="Ubiq_cyt_C_chap"/>
    <property type="match status" value="1"/>
</dbReference>
<sequence length="339" mass="37605">MACRACQKSLDLAPRLVSLRRGAHELQDYRNVFSAISLTPRRSNRTAPSTPARRSLHTSLVSRQKEMKSPAKSALGKLQGVLAGTTTTYLIYGASDKIYKACSAQAAYSISEQDRKDGKVTLGPDGEDVGVSGGGIWHKDFHLLPTFSTWSQVTMLHLYLLIVRLRCLEKDVYQNWQAQLVDHFFHEAEEKMDLLHGMTSRSIRQRNLQDLFQQWRGLILAYDEGLAKGDAVLASAVWRNLFKGKEDVDLRDLAAIVSWMRLCLKNLDKMADDALPLYASVVFKLPATAELSVVDAPTSGMLGSYDGLGVKGTDPVVGDEERELPEGLSRPLDEIARSP</sequence>
<proteinExistence type="inferred from homology"/>
<feature type="region of interest" description="Disordered" evidence="2">
    <location>
        <begin position="311"/>
        <end position="339"/>
    </location>
</feature>